<protein>
    <submittedName>
        <fullName evidence="1">Uncharacterized protein</fullName>
    </submittedName>
</protein>
<accession>A0A5D9C8F9</accession>
<evidence type="ECO:0000313" key="1">
    <source>
        <dbReference type="EMBL" id="TZG27643.1"/>
    </source>
</evidence>
<name>A0A5D9C8F9_9SPHN</name>
<keyword evidence="2" id="KW-1185">Reference proteome</keyword>
<dbReference type="EMBL" id="VTOU01000002">
    <property type="protein sequence ID" value="TZG27643.1"/>
    <property type="molecule type" value="Genomic_DNA"/>
</dbReference>
<reference evidence="1 2" key="1">
    <citation type="submission" date="2019-08" db="EMBL/GenBank/DDBJ databases">
        <authorList>
            <person name="Wang G."/>
            <person name="Xu Z."/>
        </authorList>
    </citation>
    <scope>NUCLEOTIDE SEQUENCE [LARGE SCALE GENOMIC DNA]</scope>
    <source>
        <strain evidence="1 2">ZX</strain>
    </source>
</reference>
<proteinExistence type="predicted"/>
<gene>
    <name evidence="1" type="ORF">FYJ91_08690</name>
</gene>
<sequence length="96" mass="10080">MPYRAAVIGDLELVDIDREGPTPAFLGKIDEHPLIVRFDVAALAALAGRVGPGDAVTEALRARAPAIKAAAQDLLAGGYWTETDDGIEILITALDL</sequence>
<dbReference type="AlphaFoldDB" id="A0A5D9C8F9"/>
<comment type="caution">
    <text evidence="1">The sequence shown here is derived from an EMBL/GenBank/DDBJ whole genome shotgun (WGS) entry which is preliminary data.</text>
</comment>
<dbReference type="Proteomes" id="UP000322077">
    <property type="component" value="Unassembled WGS sequence"/>
</dbReference>
<evidence type="ECO:0000313" key="2">
    <source>
        <dbReference type="Proteomes" id="UP000322077"/>
    </source>
</evidence>
<organism evidence="1 2">
    <name type="scientific">Sphingomonas montanisoli</name>
    <dbReference type="NCBI Taxonomy" id="2606412"/>
    <lineage>
        <taxon>Bacteria</taxon>
        <taxon>Pseudomonadati</taxon>
        <taxon>Pseudomonadota</taxon>
        <taxon>Alphaproteobacteria</taxon>
        <taxon>Sphingomonadales</taxon>
        <taxon>Sphingomonadaceae</taxon>
        <taxon>Sphingomonas</taxon>
    </lineage>
</organism>